<evidence type="ECO:0000313" key="2">
    <source>
        <dbReference type="Proteomes" id="UP000734823"/>
    </source>
</evidence>
<keyword evidence="2" id="KW-1185">Reference proteome</keyword>
<comment type="caution">
    <text evidence="1">The sequence shown here is derived from an EMBL/GenBank/DDBJ whole genome shotgun (WGS) entry which is preliminary data.</text>
</comment>
<reference evidence="1 2" key="1">
    <citation type="submission" date="2020-06" db="EMBL/GenBank/DDBJ databases">
        <title>Actinokineospora xiongansis sp. nov., isolated from soil of Baiyangdian.</title>
        <authorList>
            <person name="Zhang X."/>
        </authorList>
    </citation>
    <scope>NUCLEOTIDE SEQUENCE [LARGE SCALE GENOMIC DNA]</scope>
    <source>
        <strain evidence="1 2">HBU206404</strain>
    </source>
</reference>
<name>A0ABR7L0S6_9PSEU</name>
<gene>
    <name evidence="1" type="ORF">GPZ80_03760</name>
</gene>
<dbReference type="EMBL" id="JABVED010000002">
    <property type="protein sequence ID" value="MBC6446291.1"/>
    <property type="molecule type" value="Genomic_DNA"/>
</dbReference>
<dbReference type="RefSeq" id="WP_187218376.1">
    <property type="nucleotide sequence ID" value="NZ_JABVED010000002.1"/>
</dbReference>
<dbReference type="Proteomes" id="UP000734823">
    <property type="component" value="Unassembled WGS sequence"/>
</dbReference>
<accession>A0ABR7L0S6</accession>
<evidence type="ECO:0000313" key="1">
    <source>
        <dbReference type="EMBL" id="MBC6446291.1"/>
    </source>
</evidence>
<protein>
    <submittedName>
        <fullName evidence="1">Uncharacterized protein</fullName>
    </submittedName>
</protein>
<organism evidence="1 2">
    <name type="scientific">Actinokineospora xionganensis</name>
    <dbReference type="NCBI Taxonomy" id="2684470"/>
    <lineage>
        <taxon>Bacteria</taxon>
        <taxon>Bacillati</taxon>
        <taxon>Actinomycetota</taxon>
        <taxon>Actinomycetes</taxon>
        <taxon>Pseudonocardiales</taxon>
        <taxon>Pseudonocardiaceae</taxon>
        <taxon>Actinokineospora</taxon>
    </lineage>
</organism>
<sequence>MFLAPPSMMWDSSGFAPSNTANSRAARVGVEVTADSVTLRPDQAFLADRNLVYPVVIDPGLHPEEKTNWATALSGKPTSSYWWTSGAGSSVAQVGQCYDNGYCNDIHEAWAYFQFDSSDLGGKVLHNATFKTVATYSPSCNARDHQLHLADRQITAGMTWDTRPASARHLGTVSVGAVHTNCTGHKGVEFDIDTWGIGTTSTYYMRASSSTDQLAWRKYDPAQTKLSIDYNTIPEKPTELSTDPPLPAACGHCAGVPYLADASIRLRTRLNDADGDLLRPQWRLAENGAETAAWDGPQQASGAMHDVQIDLTGKNGKTVGWWVHGADSRHSSTAFPAGSA</sequence>
<proteinExistence type="predicted"/>